<dbReference type="InterPro" id="IPR011576">
    <property type="entry name" value="Pyridox_Oxase_N"/>
</dbReference>
<dbReference type="eggNOG" id="COG3871">
    <property type="taxonomic scope" value="Bacteria"/>
</dbReference>
<dbReference type="InterPro" id="IPR012349">
    <property type="entry name" value="Split_barrel_FMN-bd"/>
</dbReference>
<dbReference type="SUPFAM" id="SSF50475">
    <property type="entry name" value="FMN-binding split barrel"/>
    <property type="match status" value="1"/>
</dbReference>
<reference evidence="3 4" key="1">
    <citation type="journal article" date="2005" name="Arch. Microbiol.">
        <title>The genome sequence of an anaerobic aromatic-degrading denitrifying bacterium, strain EbN1.</title>
        <authorList>
            <person name="Rabus R."/>
            <person name="Kube M."/>
            <person name="Heider J."/>
            <person name="Beck A."/>
            <person name="Heitmann K."/>
            <person name="Widdel F."/>
            <person name="Reinhardt R."/>
        </authorList>
    </citation>
    <scope>NUCLEOTIDE SEQUENCE [LARGE SCALE GENOMIC DNA]</scope>
    <source>
        <strain evidence="3 4">EbN1</strain>
        <plasmid evidence="4">Plasmid pAzo2</plasmid>
    </source>
</reference>
<name>Q5NW66_AROAE</name>
<keyword evidence="4" id="KW-1185">Reference proteome</keyword>
<dbReference type="GO" id="GO:0016627">
    <property type="term" value="F:oxidoreductase activity, acting on the CH-CH group of donors"/>
    <property type="evidence" value="ECO:0007669"/>
    <property type="project" value="TreeGrafter"/>
</dbReference>
<dbReference type="HOGENOM" id="CLU_1387792_0_0_4"/>
<dbReference type="KEGG" id="eba:p2A352"/>
<dbReference type="EMBL" id="CR555308">
    <property type="protein sequence ID" value="CAI10698.1"/>
    <property type="molecule type" value="Genomic_DNA"/>
</dbReference>
<proteinExistence type="predicted"/>
<dbReference type="Pfam" id="PF01243">
    <property type="entry name" value="PNPOx_N"/>
    <property type="match status" value="1"/>
</dbReference>
<evidence type="ECO:0000259" key="2">
    <source>
        <dbReference type="Pfam" id="PF01243"/>
    </source>
</evidence>
<feature type="domain" description="Pyridoxamine 5'-phosphate oxidase N-terminal" evidence="2">
    <location>
        <begin position="33"/>
        <end position="170"/>
    </location>
</feature>
<organism evidence="3 4">
    <name type="scientific">Aromatoleum aromaticum (strain DSM 19018 / LMG 30748 / EbN1)</name>
    <name type="common">Azoarcus sp. (strain EbN1)</name>
    <dbReference type="NCBI Taxonomy" id="76114"/>
    <lineage>
        <taxon>Bacteria</taxon>
        <taxon>Pseudomonadati</taxon>
        <taxon>Pseudomonadota</taxon>
        <taxon>Betaproteobacteria</taxon>
        <taxon>Rhodocyclales</taxon>
        <taxon>Rhodocyclaceae</taxon>
        <taxon>Aromatoleum</taxon>
    </lineage>
</organism>
<accession>Q5NW66</accession>
<dbReference type="Proteomes" id="UP000006552">
    <property type="component" value="Plasmid 2"/>
</dbReference>
<evidence type="ECO:0000256" key="1">
    <source>
        <dbReference type="ARBA" id="ARBA00023002"/>
    </source>
</evidence>
<dbReference type="PANTHER" id="PTHR35176">
    <property type="entry name" value="HEME OXYGENASE HI_0854-RELATED"/>
    <property type="match status" value="1"/>
</dbReference>
<protein>
    <recommendedName>
        <fullName evidence="2">Pyridoxamine 5'-phosphate oxidase N-terminal domain-containing protein</fullName>
    </recommendedName>
</protein>
<keyword evidence="1" id="KW-0560">Oxidoreductase</keyword>
<dbReference type="OrthoDB" id="158738at2"/>
<gene>
    <name evidence="3" type="ORF">p2A352</name>
</gene>
<evidence type="ECO:0000313" key="3">
    <source>
        <dbReference type="EMBL" id="CAI10698.1"/>
    </source>
</evidence>
<dbReference type="InterPro" id="IPR052019">
    <property type="entry name" value="F420H2_bilvrd_red/Heme_oxyg"/>
</dbReference>
<dbReference type="RefSeq" id="WP_011254946.1">
    <property type="nucleotide sequence ID" value="NC_006824.1"/>
</dbReference>
<sequence>MTDSATEQQAPTPVFDPVKLETVNAGKDYPMEPEEFKKLFEHNCYCEMAHINKNGFPIVTPMFYVVRNGEIWVSSIRKHRHKVMDLENNPKVSVCIHNDGANLRHQKAILVIGHAEVSTDDPIMREIHWAILDKYWSEVKGEEQRQVAFDAIHTPLRAVIRIVPDKTLNWDFGKMINAYTPGVWFREAYDMSAKFI</sequence>
<dbReference type="GO" id="GO:0005829">
    <property type="term" value="C:cytosol"/>
    <property type="evidence" value="ECO:0007669"/>
    <property type="project" value="TreeGrafter"/>
</dbReference>
<geneLocation type="plasmid" evidence="4">
    <name>pAzo2</name>
</geneLocation>
<dbReference type="GO" id="GO:0070967">
    <property type="term" value="F:coenzyme F420 binding"/>
    <property type="evidence" value="ECO:0007669"/>
    <property type="project" value="TreeGrafter"/>
</dbReference>
<dbReference type="Gene3D" id="2.30.110.10">
    <property type="entry name" value="Electron Transport, Fmn-binding Protein, Chain A"/>
    <property type="match status" value="1"/>
</dbReference>
<dbReference type="PANTHER" id="PTHR35176:SF6">
    <property type="entry name" value="HEME OXYGENASE HI_0854-RELATED"/>
    <property type="match status" value="1"/>
</dbReference>
<dbReference type="AlphaFoldDB" id="Q5NW66"/>
<keyword evidence="3" id="KW-0614">Plasmid</keyword>
<evidence type="ECO:0000313" key="4">
    <source>
        <dbReference type="Proteomes" id="UP000006552"/>
    </source>
</evidence>